<keyword evidence="8" id="KW-1185">Reference proteome</keyword>
<dbReference type="Proteomes" id="UP000094444">
    <property type="component" value="Unassembled WGS sequence"/>
</dbReference>
<keyword evidence="3 6" id="KW-1133">Transmembrane helix</keyword>
<feature type="region of interest" description="Disordered" evidence="5">
    <location>
        <begin position="426"/>
        <end position="458"/>
    </location>
</feature>
<dbReference type="PANTHER" id="PTHR31465">
    <property type="entry name" value="PROTEIN RTA1-RELATED"/>
    <property type="match status" value="1"/>
</dbReference>
<feature type="transmembrane region" description="Helical" evidence="6">
    <location>
        <begin position="129"/>
        <end position="152"/>
    </location>
</feature>
<evidence type="ECO:0000256" key="4">
    <source>
        <dbReference type="ARBA" id="ARBA00023136"/>
    </source>
</evidence>
<protein>
    <recommendedName>
        <fullName evidence="9">RTA1 domain-containing protein</fullName>
    </recommendedName>
</protein>
<gene>
    <name evidence="7" type="ORF">DHEL01_v207572</name>
</gene>
<feature type="transmembrane region" description="Helical" evidence="6">
    <location>
        <begin position="208"/>
        <end position="228"/>
    </location>
</feature>
<dbReference type="PANTHER" id="PTHR31465:SF9">
    <property type="entry name" value="SPHINGOID LONG-CHAIN BASE TRANSPORTER RSB1"/>
    <property type="match status" value="1"/>
</dbReference>
<sequence>MASSGMGDCTLATCPVEEGWLSSPPPVEGTAFLLAAFATLVPVNLWIGTRSRTTLYSLSLSLGLLLEVLGYSGMLLLRQNLASKSFFVLSLIGTVVGPTLITAAIYTTLPHILAIYGSDLSTPLEPAWLSYFFLAFDGFAVAFQVVGCVFAAMGYNRVEIQQGVNVLIAGFAIQILSLVVFFGLYFWFMSRVFRHREILDPRFSIVYLSARFKTALLSMQLALALILARTVARVIQLSGGLASAPSQSHTYTLVLDGALVLVAAIVVTLFPPGPAFGRAWGPTSPSKKKARRHQLANLYPAAQRSPWSPLVNMRPSPATSPNDIRFGYNTTNTDNNNNNNNNNNKEPRSPPPSVTTDTTSIGQSGLSGTARYTHRRQAAAQPTGDAEPPPYERPLSNLARVPFVPPWALMLSQQYGSGRIVESEVTVAHGGDGTTGSRTRTRSSPRSGEGTVRHDSIW</sequence>
<proteinExistence type="predicted"/>
<evidence type="ECO:0000256" key="3">
    <source>
        <dbReference type="ARBA" id="ARBA00022989"/>
    </source>
</evidence>
<organism evidence="7 8">
    <name type="scientific">Diaporthe helianthi</name>
    <dbReference type="NCBI Taxonomy" id="158607"/>
    <lineage>
        <taxon>Eukaryota</taxon>
        <taxon>Fungi</taxon>
        <taxon>Dikarya</taxon>
        <taxon>Ascomycota</taxon>
        <taxon>Pezizomycotina</taxon>
        <taxon>Sordariomycetes</taxon>
        <taxon>Sordariomycetidae</taxon>
        <taxon>Diaporthales</taxon>
        <taxon>Diaporthaceae</taxon>
        <taxon>Diaporthe</taxon>
    </lineage>
</organism>
<evidence type="ECO:0008006" key="9">
    <source>
        <dbReference type="Google" id="ProtNLM"/>
    </source>
</evidence>
<evidence type="ECO:0000313" key="8">
    <source>
        <dbReference type="Proteomes" id="UP000094444"/>
    </source>
</evidence>
<feature type="compositionally biased region" description="Low complexity" evidence="5">
    <location>
        <begin position="435"/>
        <end position="450"/>
    </location>
</feature>
<reference evidence="7" key="1">
    <citation type="submission" date="2017-09" db="EMBL/GenBank/DDBJ databases">
        <title>Polyketide synthases of a Diaporthe helianthi virulent isolate.</title>
        <authorList>
            <person name="Baroncelli R."/>
        </authorList>
    </citation>
    <scope>NUCLEOTIDE SEQUENCE [LARGE SCALE GENOMIC DNA]</scope>
    <source>
        <strain evidence="7">7/96</strain>
    </source>
</reference>
<comment type="caution">
    <text evidence="7">The sequence shown here is derived from an EMBL/GenBank/DDBJ whole genome shotgun (WGS) entry which is preliminary data.</text>
</comment>
<feature type="compositionally biased region" description="Low complexity" evidence="5">
    <location>
        <begin position="329"/>
        <end position="344"/>
    </location>
</feature>
<dbReference type="EMBL" id="MAVT02000693">
    <property type="protein sequence ID" value="POS74030.1"/>
    <property type="molecule type" value="Genomic_DNA"/>
</dbReference>
<feature type="transmembrane region" description="Helical" evidence="6">
    <location>
        <begin position="249"/>
        <end position="270"/>
    </location>
</feature>
<dbReference type="OrthoDB" id="3358017at2759"/>
<keyword evidence="2 6" id="KW-0812">Transmembrane</keyword>
<dbReference type="GO" id="GO:0005886">
    <property type="term" value="C:plasma membrane"/>
    <property type="evidence" value="ECO:0007669"/>
    <property type="project" value="TreeGrafter"/>
</dbReference>
<comment type="subcellular location">
    <subcellularLocation>
        <location evidence="1">Membrane</location>
        <topology evidence="1">Multi-pass membrane protein</topology>
    </subcellularLocation>
</comment>
<feature type="transmembrane region" description="Helical" evidence="6">
    <location>
        <begin position="164"/>
        <end position="188"/>
    </location>
</feature>
<dbReference type="Pfam" id="PF04479">
    <property type="entry name" value="RTA1"/>
    <property type="match status" value="1"/>
</dbReference>
<evidence type="ECO:0000256" key="5">
    <source>
        <dbReference type="SAM" id="MobiDB-lite"/>
    </source>
</evidence>
<accession>A0A2P5HUU3</accession>
<keyword evidence="4 6" id="KW-0472">Membrane</keyword>
<feature type="region of interest" description="Disordered" evidence="5">
    <location>
        <begin position="306"/>
        <end position="394"/>
    </location>
</feature>
<evidence type="ECO:0000256" key="1">
    <source>
        <dbReference type="ARBA" id="ARBA00004141"/>
    </source>
</evidence>
<evidence type="ECO:0000256" key="6">
    <source>
        <dbReference type="SAM" id="Phobius"/>
    </source>
</evidence>
<dbReference type="GO" id="GO:0000324">
    <property type="term" value="C:fungal-type vacuole"/>
    <property type="evidence" value="ECO:0007669"/>
    <property type="project" value="TreeGrafter"/>
</dbReference>
<evidence type="ECO:0000256" key="2">
    <source>
        <dbReference type="ARBA" id="ARBA00022692"/>
    </source>
</evidence>
<dbReference type="AlphaFoldDB" id="A0A2P5HUU3"/>
<dbReference type="STRING" id="158607.A0A2P5HUU3"/>
<feature type="transmembrane region" description="Helical" evidence="6">
    <location>
        <begin position="55"/>
        <end position="77"/>
    </location>
</feature>
<dbReference type="InParanoid" id="A0A2P5HUU3"/>
<evidence type="ECO:0000313" key="7">
    <source>
        <dbReference type="EMBL" id="POS74030.1"/>
    </source>
</evidence>
<name>A0A2P5HUU3_DIAHE</name>
<feature type="transmembrane region" description="Helical" evidence="6">
    <location>
        <begin position="31"/>
        <end position="49"/>
    </location>
</feature>
<feature type="transmembrane region" description="Helical" evidence="6">
    <location>
        <begin position="86"/>
        <end position="109"/>
    </location>
</feature>
<dbReference type="InterPro" id="IPR007568">
    <property type="entry name" value="RTA1"/>
</dbReference>